<reference evidence="1 2" key="1">
    <citation type="journal article" date="2000" name="Arch. Microbiol.">
        <title>Rhodobaca bogoriensis gen. nov. and sp. nov., an alkaliphilic purple nonsulfur bacterium from African Rift Valley soda lakes.</title>
        <authorList>
            <person name="Milford A.D."/>
            <person name="Achenbach L.A."/>
            <person name="Jung D.O."/>
            <person name="Madigan M.T."/>
        </authorList>
    </citation>
    <scope>NUCLEOTIDE SEQUENCE [LARGE SCALE GENOMIC DNA]</scope>
    <source>
        <strain evidence="1 2">2376</strain>
    </source>
</reference>
<comment type="caution">
    <text evidence="1">The sequence shown here is derived from an EMBL/GenBank/DDBJ whole genome shotgun (WGS) entry which is preliminary data.</text>
</comment>
<keyword evidence="2" id="KW-1185">Reference proteome</keyword>
<organism evidence="1 2">
    <name type="scientific">Rhabdonatronobacter sediminivivens</name>
    <dbReference type="NCBI Taxonomy" id="2743469"/>
    <lineage>
        <taxon>Bacteria</taxon>
        <taxon>Pseudomonadati</taxon>
        <taxon>Pseudomonadota</taxon>
        <taxon>Alphaproteobacteria</taxon>
        <taxon>Rhodobacterales</taxon>
        <taxon>Paracoccaceae</taxon>
        <taxon>Rhabdonatronobacter</taxon>
    </lineage>
</organism>
<sequence length="116" mass="12347">MARIRAIAQDLHQGQSEHCSFGGNPASFAIIAKTTGNDTLEGGTGDDLLFGGGHNTAVFSGNRADYLIDTDDDTGVTTVTDRSTCLVQYDSNRYEPCRANMRGITSRCAPMLIGLS</sequence>
<dbReference type="InterPro" id="IPR011049">
    <property type="entry name" value="Serralysin-like_metalloprot_C"/>
</dbReference>
<protein>
    <submittedName>
        <fullName evidence="1">Uncharacterized protein</fullName>
    </submittedName>
</protein>
<dbReference type="Proteomes" id="UP000529417">
    <property type="component" value="Unassembled WGS sequence"/>
</dbReference>
<gene>
    <name evidence="1" type="ORF">HUK65_08375</name>
</gene>
<dbReference type="Gene3D" id="2.150.10.10">
    <property type="entry name" value="Serralysin-like metalloprotease, C-terminal"/>
    <property type="match status" value="1"/>
</dbReference>
<evidence type="ECO:0000313" key="1">
    <source>
        <dbReference type="EMBL" id="NYS25008.1"/>
    </source>
</evidence>
<dbReference type="AlphaFoldDB" id="A0A7Z0HZ77"/>
<dbReference type="EMBL" id="JACBXS010000014">
    <property type="protein sequence ID" value="NYS25008.1"/>
    <property type="molecule type" value="Genomic_DNA"/>
</dbReference>
<name>A0A7Z0HZ77_9RHOB</name>
<dbReference type="SUPFAM" id="SSF51120">
    <property type="entry name" value="beta-Roll"/>
    <property type="match status" value="1"/>
</dbReference>
<accession>A0A7Z0HZ77</accession>
<evidence type="ECO:0000313" key="2">
    <source>
        <dbReference type="Proteomes" id="UP000529417"/>
    </source>
</evidence>
<dbReference type="RefSeq" id="WP_179905714.1">
    <property type="nucleotide sequence ID" value="NZ_JACBXS010000014.1"/>
</dbReference>
<proteinExistence type="predicted"/>